<dbReference type="PANTHER" id="PTHR10060">
    <property type="entry name" value="TATD FAMILY DEOXYRIBONUCLEASE"/>
    <property type="match status" value="1"/>
</dbReference>
<dbReference type="GeneID" id="7838519"/>
<gene>
    <name evidence="7" type="ORF">TTHERM_00334270</name>
</gene>
<keyword evidence="3" id="KW-0479">Metal-binding</keyword>
<sequence>MIKNKLYNIQLQIINKKTYNKFSQKILSQKMSEWDMPIYVPKNQQNKPQQIQQSKEAQQNHYQQTNKSKVQYIPKVQAQKNEDLEEKKVNIDQLDQQKNVQTQKNKNLRFFDVAANLGSSQFAGFYKGKKFHENDVKDVIQRANEGGCDRLLLSASNLKDAKECYQISQMSDKFYCTVGLHPAKANEADQNTNNYFNQLDGLIQKYGKKCVAVGECGLDYDRLFCSKKDVQLKVFEAHFNLSEKHQLPLYLHSRNSREDFLNILQKNKKRFTNGLVHSYTGGIAELEELLQEGLYISINALTFKHKKDYEVVKRIPLDRIMIETDAPYCKIKPSDDGFSLLTSEEPQFIKKEKYQKGFFIQGRNEPYFVREVSQMLSAVLEKDEYEIAEQCYQNSLKFFNIQE</sequence>
<dbReference type="GO" id="GO:0005829">
    <property type="term" value="C:cytosol"/>
    <property type="evidence" value="ECO:0007669"/>
    <property type="project" value="TreeGrafter"/>
</dbReference>
<evidence type="ECO:0000256" key="6">
    <source>
        <dbReference type="SAM" id="MobiDB-lite"/>
    </source>
</evidence>
<keyword evidence="2" id="KW-0540">Nuclease</keyword>
<dbReference type="FunCoup" id="I7MJW1">
    <property type="interactions" value="249"/>
</dbReference>
<feature type="coiled-coil region" evidence="5">
    <location>
        <begin position="77"/>
        <end position="104"/>
    </location>
</feature>
<dbReference type="EMBL" id="GG662666">
    <property type="protein sequence ID" value="EAR97250.2"/>
    <property type="molecule type" value="Genomic_DNA"/>
</dbReference>
<accession>I7MJW1</accession>
<dbReference type="InterPro" id="IPR050891">
    <property type="entry name" value="TatD-type_Hydrolase"/>
</dbReference>
<dbReference type="InterPro" id="IPR032466">
    <property type="entry name" value="Metal_Hydrolase"/>
</dbReference>
<feature type="region of interest" description="Disordered" evidence="6">
    <location>
        <begin position="44"/>
        <end position="67"/>
    </location>
</feature>
<dbReference type="Gene3D" id="3.20.20.140">
    <property type="entry name" value="Metal-dependent hydrolases"/>
    <property type="match status" value="1"/>
</dbReference>
<dbReference type="PANTHER" id="PTHR10060:SF15">
    <property type="entry name" value="DEOXYRIBONUCLEASE TATDN1"/>
    <property type="match status" value="1"/>
</dbReference>
<dbReference type="STRING" id="312017.I7MJW1"/>
<name>I7MJW1_TETTS</name>
<evidence type="ECO:0000313" key="8">
    <source>
        <dbReference type="Proteomes" id="UP000009168"/>
    </source>
</evidence>
<dbReference type="eggNOG" id="KOG3020">
    <property type="taxonomic scope" value="Eukaryota"/>
</dbReference>
<dbReference type="GO" id="GO:0046872">
    <property type="term" value="F:metal ion binding"/>
    <property type="evidence" value="ECO:0007669"/>
    <property type="project" value="UniProtKB-KW"/>
</dbReference>
<protein>
    <submittedName>
        <fullName evidence="7">TatD family hydrolase</fullName>
    </submittedName>
</protein>
<dbReference type="InterPro" id="IPR001130">
    <property type="entry name" value="TatD-like"/>
</dbReference>
<evidence type="ECO:0000256" key="1">
    <source>
        <dbReference type="ARBA" id="ARBA00009275"/>
    </source>
</evidence>
<dbReference type="Proteomes" id="UP000009168">
    <property type="component" value="Unassembled WGS sequence"/>
</dbReference>
<evidence type="ECO:0000256" key="5">
    <source>
        <dbReference type="SAM" id="Coils"/>
    </source>
</evidence>
<dbReference type="PROSITE" id="PS01091">
    <property type="entry name" value="TATD_3"/>
    <property type="match status" value="1"/>
</dbReference>
<comment type="similarity">
    <text evidence="1">Belongs to the metallo-dependent hydrolases superfamily. TatD-type hydrolase family.</text>
</comment>
<dbReference type="SUPFAM" id="SSF51556">
    <property type="entry name" value="Metallo-dependent hydrolases"/>
    <property type="match status" value="1"/>
</dbReference>
<dbReference type="AlphaFoldDB" id="I7MJW1"/>
<reference evidence="8" key="1">
    <citation type="journal article" date="2006" name="PLoS Biol.">
        <title>Macronuclear genome sequence of the ciliate Tetrahymena thermophila, a model eukaryote.</title>
        <authorList>
            <person name="Eisen J.A."/>
            <person name="Coyne R.S."/>
            <person name="Wu M."/>
            <person name="Wu D."/>
            <person name="Thiagarajan M."/>
            <person name="Wortman J.R."/>
            <person name="Badger J.H."/>
            <person name="Ren Q."/>
            <person name="Amedeo P."/>
            <person name="Jones K.M."/>
            <person name="Tallon L.J."/>
            <person name="Delcher A.L."/>
            <person name="Salzberg S.L."/>
            <person name="Silva J.C."/>
            <person name="Haas B.J."/>
            <person name="Majoros W.H."/>
            <person name="Farzad M."/>
            <person name="Carlton J.M."/>
            <person name="Smith R.K. Jr."/>
            <person name="Garg J."/>
            <person name="Pearlman R.E."/>
            <person name="Karrer K.M."/>
            <person name="Sun L."/>
            <person name="Manning G."/>
            <person name="Elde N.C."/>
            <person name="Turkewitz A.P."/>
            <person name="Asai D.J."/>
            <person name="Wilkes D.E."/>
            <person name="Wang Y."/>
            <person name="Cai H."/>
            <person name="Collins K."/>
            <person name="Stewart B.A."/>
            <person name="Lee S.R."/>
            <person name="Wilamowska K."/>
            <person name="Weinberg Z."/>
            <person name="Ruzzo W.L."/>
            <person name="Wloga D."/>
            <person name="Gaertig J."/>
            <person name="Frankel J."/>
            <person name="Tsao C.-C."/>
            <person name="Gorovsky M.A."/>
            <person name="Keeling P.J."/>
            <person name="Waller R.F."/>
            <person name="Patron N.J."/>
            <person name="Cherry J.M."/>
            <person name="Stover N.A."/>
            <person name="Krieger C.J."/>
            <person name="del Toro C."/>
            <person name="Ryder H.F."/>
            <person name="Williamson S.C."/>
            <person name="Barbeau R.A."/>
            <person name="Hamilton E.P."/>
            <person name="Orias E."/>
        </authorList>
    </citation>
    <scope>NUCLEOTIDE SEQUENCE [LARGE SCALE GENOMIC DNA]</scope>
    <source>
        <strain evidence="8">SB210</strain>
    </source>
</reference>
<keyword evidence="4 7" id="KW-0378">Hydrolase</keyword>
<evidence type="ECO:0000256" key="3">
    <source>
        <dbReference type="ARBA" id="ARBA00022723"/>
    </source>
</evidence>
<evidence type="ECO:0000256" key="4">
    <source>
        <dbReference type="ARBA" id="ARBA00022801"/>
    </source>
</evidence>
<proteinExistence type="inferred from homology"/>
<dbReference type="CDD" id="cd01310">
    <property type="entry name" value="TatD_DNAse"/>
    <property type="match status" value="1"/>
</dbReference>
<feature type="compositionally biased region" description="Low complexity" evidence="6">
    <location>
        <begin position="44"/>
        <end position="53"/>
    </location>
</feature>
<feature type="compositionally biased region" description="Polar residues" evidence="6">
    <location>
        <begin position="54"/>
        <end position="67"/>
    </location>
</feature>
<organism evidence="7 8">
    <name type="scientific">Tetrahymena thermophila (strain SB210)</name>
    <dbReference type="NCBI Taxonomy" id="312017"/>
    <lineage>
        <taxon>Eukaryota</taxon>
        <taxon>Sar</taxon>
        <taxon>Alveolata</taxon>
        <taxon>Ciliophora</taxon>
        <taxon>Intramacronucleata</taxon>
        <taxon>Oligohymenophorea</taxon>
        <taxon>Hymenostomatida</taxon>
        <taxon>Tetrahymenina</taxon>
        <taxon>Tetrahymenidae</taxon>
        <taxon>Tetrahymena</taxon>
    </lineage>
</organism>
<dbReference type="InterPro" id="IPR018228">
    <property type="entry name" value="DNase_TatD-rel_CS"/>
</dbReference>
<dbReference type="Pfam" id="PF01026">
    <property type="entry name" value="TatD_DNase"/>
    <property type="match status" value="1"/>
</dbReference>
<dbReference type="KEGG" id="tet:TTHERM_00334270"/>
<keyword evidence="5" id="KW-0175">Coiled coil</keyword>
<evidence type="ECO:0000313" key="7">
    <source>
        <dbReference type="EMBL" id="EAR97250.2"/>
    </source>
</evidence>
<dbReference type="RefSeq" id="XP_001017495.2">
    <property type="nucleotide sequence ID" value="XM_001017495.2"/>
</dbReference>
<keyword evidence="8" id="KW-1185">Reference proteome</keyword>
<dbReference type="GO" id="GO:0008296">
    <property type="term" value="F:3'-5'-DNA exonuclease activity"/>
    <property type="evidence" value="ECO:0007669"/>
    <property type="project" value="TreeGrafter"/>
</dbReference>
<evidence type="ECO:0000256" key="2">
    <source>
        <dbReference type="ARBA" id="ARBA00022722"/>
    </source>
</evidence>
<dbReference type="OrthoDB" id="6079689at2759"/>
<dbReference type="InParanoid" id="I7MJW1"/>